<proteinExistence type="predicted"/>
<dbReference type="AlphaFoldDB" id="A0A9E6SUD7"/>
<organism evidence="3 4">
    <name type="scientific">Xiamenia xianingshaonis</name>
    <dbReference type="NCBI Taxonomy" id="2682776"/>
    <lineage>
        <taxon>Bacteria</taxon>
        <taxon>Bacillati</taxon>
        <taxon>Actinomycetota</taxon>
        <taxon>Coriobacteriia</taxon>
        <taxon>Eggerthellales</taxon>
        <taxon>Eggerthellaceae</taxon>
        <taxon>Xiamenia</taxon>
    </lineage>
</organism>
<feature type="domain" description="HPt" evidence="2">
    <location>
        <begin position="21"/>
        <end position="120"/>
    </location>
</feature>
<dbReference type="RefSeq" id="WP_165058007.1">
    <property type="nucleotide sequence ID" value="NZ_CP072829.1"/>
</dbReference>
<sequence>MSLESCFAAMGGDLESVRGRLRADDRIRRIVGMFPHDETFANLERAWETQSMPEAFRAAHTLKGVSRDLGFTPLFEVSNALADVLRPANEGGEVDAAAVEQLLDDVRRAYQLTLDAIEIIDE</sequence>
<accession>A0A9E6SUD7</accession>
<dbReference type="EMBL" id="CP072829">
    <property type="protein sequence ID" value="QTU84127.1"/>
    <property type="molecule type" value="Genomic_DNA"/>
</dbReference>
<gene>
    <name evidence="3" type="ORF">J7S26_07165</name>
</gene>
<feature type="modified residue" description="Phosphohistidine" evidence="1">
    <location>
        <position position="60"/>
    </location>
</feature>
<dbReference type="InterPro" id="IPR036641">
    <property type="entry name" value="HPT_dom_sf"/>
</dbReference>
<name>A0A9E6SUD7_9ACTN</name>
<evidence type="ECO:0000256" key="1">
    <source>
        <dbReference type="PROSITE-ProRule" id="PRU00110"/>
    </source>
</evidence>
<evidence type="ECO:0000259" key="2">
    <source>
        <dbReference type="PROSITE" id="PS50894"/>
    </source>
</evidence>
<dbReference type="CDD" id="cd00088">
    <property type="entry name" value="HPT"/>
    <property type="match status" value="1"/>
</dbReference>
<dbReference type="KEGG" id="ebz:J7S26_07165"/>
<dbReference type="InterPro" id="IPR008207">
    <property type="entry name" value="Sig_transdc_His_kin_Hpt_dom"/>
</dbReference>
<dbReference type="Pfam" id="PF01627">
    <property type="entry name" value="Hpt"/>
    <property type="match status" value="1"/>
</dbReference>
<reference evidence="3" key="1">
    <citation type="submission" date="2021-04" db="EMBL/GenBank/DDBJ databases">
        <title>Novel species in family Eggerthellaceae.</title>
        <authorList>
            <person name="Zhang G."/>
        </authorList>
    </citation>
    <scope>NUCLEOTIDE SEQUENCE</scope>
    <source>
        <strain evidence="3">Zg-886</strain>
    </source>
</reference>
<dbReference type="PROSITE" id="PS50894">
    <property type="entry name" value="HPT"/>
    <property type="match status" value="1"/>
</dbReference>
<keyword evidence="1" id="KW-0597">Phosphoprotein</keyword>
<dbReference type="SUPFAM" id="SSF47226">
    <property type="entry name" value="Histidine-containing phosphotransfer domain, HPT domain"/>
    <property type="match status" value="1"/>
</dbReference>
<dbReference type="Proteomes" id="UP000671910">
    <property type="component" value="Chromosome"/>
</dbReference>
<dbReference type="GO" id="GO:0000160">
    <property type="term" value="P:phosphorelay signal transduction system"/>
    <property type="evidence" value="ECO:0007669"/>
    <property type="project" value="InterPro"/>
</dbReference>
<protein>
    <submittedName>
        <fullName evidence="3">Hpt domain-containing protein</fullName>
    </submittedName>
</protein>
<evidence type="ECO:0000313" key="3">
    <source>
        <dbReference type="EMBL" id="QTU84127.1"/>
    </source>
</evidence>
<evidence type="ECO:0000313" key="4">
    <source>
        <dbReference type="Proteomes" id="UP000671910"/>
    </source>
</evidence>
<dbReference type="Gene3D" id="1.20.120.160">
    <property type="entry name" value="HPT domain"/>
    <property type="match status" value="1"/>
</dbReference>